<dbReference type="InterPro" id="IPR059206">
    <property type="entry name" value="Sll1717-like"/>
</dbReference>
<evidence type="ECO:0000313" key="1">
    <source>
        <dbReference type="EMBL" id="SBV35047.1"/>
    </source>
</evidence>
<organism evidence="1">
    <name type="scientific">uncultured Sphingopyxis sp</name>
    <dbReference type="NCBI Taxonomy" id="310581"/>
    <lineage>
        <taxon>Bacteria</taxon>
        <taxon>Pseudomonadati</taxon>
        <taxon>Pseudomonadota</taxon>
        <taxon>Alphaproteobacteria</taxon>
        <taxon>Sphingomonadales</taxon>
        <taxon>Sphingomonadaceae</taxon>
        <taxon>Sphingopyxis</taxon>
        <taxon>environmental samples</taxon>
    </lineage>
</organism>
<dbReference type="SUPFAM" id="SSF52540">
    <property type="entry name" value="P-loop containing nucleoside triphosphate hydrolases"/>
    <property type="match status" value="1"/>
</dbReference>
<sequence length="771" mass="86984">MNPNSAFFAFPGQQQDLVGTISSAAHLVSSGRVDLTTWPDMGIFGELIPDSVRENIRGNAKFLFDITVQNSNVYYEAGYAIGLGKPVAPVLNLSFSGAAAEIQRDGLFDNLGYKGYENSQELSEIIEDLPANSLIDLYSKELDAQQPLFILDTYRKTDFRNHIVSSIKAARIHYRSFDPVEVPRISLVSMIGQVTASSGLVLPLLADHVEDAARHNLRAAFLAGLGHGIGREVLLLQMRRFDAANPADFREMVVPVADEKAIADTVEKFAKVAFLASQQITSRPSHSQKTGLQALSLGSSAAENEFRTLSTYFVETAEYSRTLRGEVNVVAGRKGSGKTAIFFQARDAFRSDKAAIVTDLKPESHQLSQFRQELLKIVEVGTYDHTLAAFWYFLLLSEILLTMRRNFEFQSRFDSRALERLEEANRWLETFNIDETGDFTTRINRLGNHIMQEIEAAKGRRQAISADFLTNVIFRGGITQLKKFILDHSSSNEHFVLFFDNIDKGWPTNGVHEFDVRLVRLLIESLDKIKRDFAAAKREFMSVVFLRNDIYEMLVEKTPDRGKAGQVRIDWTDRAKLKQVIYRRLQVSSKSKGENFDKLWQKFFVANVGGQESFEFFVDHCLMRPRFLINIVENAISNAVNRGNSKVEEADCLDAVRQHSLYLVDDFGYEIRDVSGLSADILYSLVGVDKVLSKDQFLARFTSDGMTADEADNAFRLMLWYGVIGILTKSGNERFIYDYEYNMKRLEAESRQLGENASYVTNAALHVALQS</sequence>
<dbReference type="KEGG" id="sphu:SPPYR_3932"/>
<dbReference type="AlphaFoldDB" id="A0A1Y5Q5J7"/>
<dbReference type="InterPro" id="IPR027417">
    <property type="entry name" value="P-loop_NTPase"/>
</dbReference>
<dbReference type="RefSeq" id="WP_295322264.1">
    <property type="nucleotide sequence ID" value="NZ_LT598653.1"/>
</dbReference>
<protein>
    <submittedName>
        <fullName evidence="1">Uncharacterized protein</fullName>
    </submittedName>
</protein>
<dbReference type="EMBL" id="LT598653">
    <property type="protein sequence ID" value="SBV35047.1"/>
    <property type="molecule type" value="Genomic_DNA"/>
</dbReference>
<reference evidence="1" key="1">
    <citation type="submission" date="2016-03" db="EMBL/GenBank/DDBJ databases">
        <authorList>
            <person name="Ploux O."/>
        </authorList>
    </citation>
    <scope>NUCLEOTIDE SEQUENCE</scope>
    <source>
        <strain evidence="1">UC10</strain>
    </source>
</reference>
<gene>
    <name evidence="1" type="ORF">SPPYR_3932</name>
</gene>
<name>A0A1Y5Q5J7_9SPHN</name>
<dbReference type="NCBIfam" id="NF047389">
    <property type="entry name" value="ATPase_Sll1717"/>
    <property type="match status" value="1"/>
</dbReference>
<accession>A0A1Y5Q5J7</accession>
<proteinExistence type="predicted"/>